<evidence type="ECO:0000313" key="2">
    <source>
        <dbReference type="Proteomes" id="UP001177212"/>
    </source>
</evidence>
<evidence type="ECO:0000313" key="1">
    <source>
        <dbReference type="EMBL" id="MDP2565808.1"/>
    </source>
</evidence>
<sequence length="143" mass="16140">MLKLTSISNGSLAVICRRSTIFNHVNGDIDTLEKVRAAWRIYLYNLPSNTVHFNWVDAWYAFVEYAETNALEDLIKLINADYDGSIIAINPANDQTVGSRVFSTSFGNITVFDDSTVQLQSSEARTPACLFMVDWEFKFKLTA</sequence>
<protein>
    <submittedName>
        <fullName evidence="1">Uncharacterized protein</fullName>
    </submittedName>
</protein>
<name>A0ABT9FG96_9GAMM</name>
<dbReference type="RefSeq" id="WP_305472545.1">
    <property type="nucleotide sequence ID" value="NZ_JAUYVT010000014.1"/>
</dbReference>
<dbReference type="EMBL" id="JAUYVT010000014">
    <property type="protein sequence ID" value="MDP2565808.1"/>
    <property type="molecule type" value="Genomic_DNA"/>
</dbReference>
<comment type="caution">
    <text evidence="1">The sequence shown here is derived from an EMBL/GenBank/DDBJ whole genome shotgun (WGS) entry which is preliminary data.</text>
</comment>
<gene>
    <name evidence="1" type="ORF">Q8W34_14270</name>
</gene>
<keyword evidence="2" id="KW-1185">Reference proteome</keyword>
<accession>A0ABT9FG96</accession>
<organism evidence="1 2">
    <name type="scientific">Pseudoalteromonas marina</name>
    <dbReference type="NCBI Taxonomy" id="267375"/>
    <lineage>
        <taxon>Bacteria</taxon>
        <taxon>Pseudomonadati</taxon>
        <taxon>Pseudomonadota</taxon>
        <taxon>Gammaproteobacteria</taxon>
        <taxon>Alteromonadales</taxon>
        <taxon>Pseudoalteromonadaceae</taxon>
        <taxon>Pseudoalteromonas</taxon>
    </lineage>
</organism>
<proteinExistence type="predicted"/>
<dbReference type="Proteomes" id="UP001177212">
    <property type="component" value="Unassembled WGS sequence"/>
</dbReference>
<reference evidence="1" key="1">
    <citation type="submission" date="2023-07" db="EMBL/GenBank/DDBJ databases">
        <title>Genome content predicts the carbon catabolic preferences of heterotrophic bacteria.</title>
        <authorList>
            <person name="Gralka M."/>
        </authorList>
    </citation>
    <scope>NUCLEOTIDE SEQUENCE</scope>
    <source>
        <strain evidence="1">4G09</strain>
    </source>
</reference>